<protein>
    <submittedName>
        <fullName evidence="5">Tetratricopeptide repeat protein</fullName>
    </submittedName>
</protein>
<keyword evidence="1" id="KW-0677">Repeat</keyword>
<dbReference type="Pfam" id="PF13424">
    <property type="entry name" value="TPR_12"/>
    <property type="match status" value="2"/>
</dbReference>
<gene>
    <name evidence="5" type="ORF">RN606_12405</name>
</gene>
<keyword evidence="6" id="KW-1185">Reference proteome</keyword>
<feature type="region of interest" description="Disordered" evidence="3">
    <location>
        <begin position="283"/>
        <end position="307"/>
    </location>
</feature>
<reference evidence="5 6" key="1">
    <citation type="submission" date="2023-09" db="EMBL/GenBank/DDBJ databases">
        <title>Demequina sp. a novel bacteria isolated from Capsicum annuum.</title>
        <authorList>
            <person name="Humaira Z."/>
            <person name="Lee J."/>
            <person name="Cho D."/>
        </authorList>
    </citation>
    <scope>NUCLEOTIDE SEQUENCE [LARGE SCALE GENOMIC DNA]</scope>
    <source>
        <strain evidence="5 6">OYTSA14</strain>
    </source>
</reference>
<keyword evidence="2" id="KW-0802">TPR repeat</keyword>
<dbReference type="Pfam" id="PF13228">
    <property type="entry name" value="DUF4037"/>
    <property type="match status" value="1"/>
</dbReference>
<evidence type="ECO:0000256" key="2">
    <source>
        <dbReference type="ARBA" id="ARBA00022803"/>
    </source>
</evidence>
<evidence type="ECO:0000256" key="3">
    <source>
        <dbReference type="SAM" id="MobiDB-lite"/>
    </source>
</evidence>
<feature type="compositionally biased region" description="Low complexity" evidence="3">
    <location>
        <begin position="288"/>
        <end position="303"/>
    </location>
</feature>
<proteinExistence type="predicted"/>
<accession>A0AA96F7D5</accession>
<name>A0AA96F7D5_9MICO</name>
<evidence type="ECO:0000313" key="6">
    <source>
        <dbReference type="Proteomes" id="UP001304125"/>
    </source>
</evidence>
<evidence type="ECO:0000259" key="4">
    <source>
        <dbReference type="Pfam" id="PF13228"/>
    </source>
</evidence>
<dbReference type="RefSeq" id="WP_313497620.1">
    <property type="nucleotide sequence ID" value="NZ_CP134879.1"/>
</dbReference>
<evidence type="ECO:0000313" key="5">
    <source>
        <dbReference type="EMBL" id="WNM24152.1"/>
    </source>
</evidence>
<feature type="domain" description="DUF4037" evidence="4">
    <location>
        <begin position="448"/>
        <end position="550"/>
    </location>
</feature>
<dbReference type="SMART" id="SM00028">
    <property type="entry name" value="TPR"/>
    <property type="match status" value="4"/>
</dbReference>
<dbReference type="InterPro" id="IPR019734">
    <property type="entry name" value="TPR_rpt"/>
</dbReference>
<sequence length="651" mass="68673">MDGSRPASGMYDVQSMLSGLDRILASQDAPSAVPFLDDALTGARTLGDEAAELTILNEVMGLHRSLGSHERALEAADRALGLVPRLGLAGTDAHATTLINAATARRAAGRLDQARDTYAQALEVAGRTFPAGDRRLAALHNNLSMLHSEAGDPQGAYDELSQALSIVEAASVDPGRDVDVAGTLTNLSLVCHDLGRDDEAERLARRSLAIFKAGGHDQNPHLAAALAGLAEACFRSGRHADAVELYEQALAIVDAAYGSQSPQHDVTLENLAQARTAAAADPGPRLLVDASSARDGGSSAVDSEASPGALEPALAVPRMTGLALARAFWEEHGRPMLDRYPEQRGRIAVGLVGHGSECYGFDDDLSRDHDFGPGFCLWLGEADHAAIGSRLQADYDALPATFMGFGPRVTTTRARGGGRRVGVFEIADFFQGLTGLPSAPPADQPHLWVTLDEATLAAATNGEVFADPHGAFSAVRGAFLRMPDDARLARIGQRLGMMAQAGQYNLPRMLARADGEAAWLAVAEFVRAAASLVFLLNRPTAVGYLPYYKWQSAALRRLASRPVSRLAGVHAQLADAQRLASAACFGGAGFGEGGAGAAPARRGLQAAIDDVCTQVVAELRLQRLSASDSTFLEAHRDEVRARIGDPWLRAL</sequence>
<dbReference type="PANTHER" id="PTHR45641">
    <property type="entry name" value="TETRATRICOPEPTIDE REPEAT PROTEIN (AFU_ORTHOLOGUE AFUA_6G03870)"/>
    <property type="match status" value="1"/>
</dbReference>
<dbReference type="SUPFAM" id="SSF48452">
    <property type="entry name" value="TPR-like"/>
    <property type="match status" value="2"/>
</dbReference>
<dbReference type="EMBL" id="CP134879">
    <property type="protein sequence ID" value="WNM24152.1"/>
    <property type="molecule type" value="Genomic_DNA"/>
</dbReference>
<dbReference type="PANTHER" id="PTHR45641:SF19">
    <property type="entry name" value="NEPHROCYSTIN-3"/>
    <property type="match status" value="1"/>
</dbReference>
<organism evidence="5 6">
    <name type="scientific">Demequina capsici</name>
    <dbReference type="NCBI Taxonomy" id="3075620"/>
    <lineage>
        <taxon>Bacteria</taxon>
        <taxon>Bacillati</taxon>
        <taxon>Actinomycetota</taxon>
        <taxon>Actinomycetes</taxon>
        <taxon>Micrococcales</taxon>
        <taxon>Demequinaceae</taxon>
        <taxon>Demequina</taxon>
    </lineage>
</organism>
<dbReference type="InterPro" id="IPR025117">
    <property type="entry name" value="DUF4037"/>
</dbReference>
<dbReference type="InterPro" id="IPR011990">
    <property type="entry name" value="TPR-like_helical_dom_sf"/>
</dbReference>
<dbReference type="Gene3D" id="1.25.40.10">
    <property type="entry name" value="Tetratricopeptide repeat domain"/>
    <property type="match status" value="2"/>
</dbReference>
<evidence type="ECO:0000256" key="1">
    <source>
        <dbReference type="ARBA" id="ARBA00022737"/>
    </source>
</evidence>
<dbReference type="Proteomes" id="UP001304125">
    <property type="component" value="Chromosome"/>
</dbReference>
<dbReference type="AlphaFoldDB" id="A0AA96F7D5"/>